<reference evidence="1 2" key="1">
    <citation type="submission" date="2018-08" db="EMBL/GenBank/DDBJ databases">
        <title>Pallidiluteibacterium maritimus gen. nov., sp. nov., isolated from coastal sediment.</title>
        <authorList>
            <person name="Zhou L.Y."/>
        </authorList>
    </citation>
    <scope>NUCLEOTIDE SEQUENCE [LARGE SCALE GENOMIC DNA]</scope>
    <source>
        <strain evidence="1 2">XSD2</strain>
    </source>
</reference>
<dbReference type="InterPro" id="IPR021471">
    <property type="entry name" value="DUF3124"/>
</dbReference>
<proteinExistence type="predicted"/>
<gene>
    <name evidence="1" type="ORF">D1614_14590</name>
</gene>
<evidence type="ECO:0000313" key="2">
    <source>
        <dbReference type="Proteomes" id="UP000265926"/>
    </source>
</evidence>
<dbReference type="Pfam" id="PF11322">
    <property type="entry name" value="DUF3124"/>
    <property type="match status" value="1"/>
</dbReference>
<keyword evidence="2" id="KW-1185">Reference proteome</keyword>
<accession>A0A399STF5</accession>
<dbReference type="OrthoDB" id="283474at2"/>
<comment type="caution">
    <text evidence="1">The sequence shown here is derived from an EMBL/GenBank/DDBJ whole genome shotgun (WGS) entry which is preliminary data.</text>
</comment>
<dbReference type="RefSeq" id="WP_119438703.1">
    <property type="nucleotide sequence ID" value="NZ_QWGR01000008.1"/>
</dbReference>
<dbReference type="Proteomes" id="UP000265926">
    <property type="component" value="Unassembled WGS sequence"/>
</dbReference>
<dbReference type="PROSITE" id="PS51257">
    <property type="entry name" value="PROKAR_LIPOPROTEIN"/>
    <property type="match status" value="1"/>
</dbReference>
<sequence length="169" mass="19310">MRLLLTCLAAVLLLTSCEREKASKPKDFKTSDRETLLPPADSLEYGKTYLPIYSHIYHVHEHRTYDLTVTVSIRNVSLSDTIFIVHGDYYNTKGDKIREYFKKPVYVQPMETIEIVIAEDDSEGGSGANFVFDWAIRDQKNPPLFEAVMISTYGEQGVSFSSRGVRIYE</sequence>
<organism evidence="1 2">
    <name type="scientific">Maribellus luteus</name>
    <dbReference type="NCBI Taxonomy" id="2305463"/>
    <lineage>
        <taxon>Bacteria</taxon>
        <taxon>Pseudomonadati</taxon>
        <taxon>Bacteroidota</taxon>
        <taxon>Bacteroidia</taxon>
        <taxon>Marinilabiliales</taxon>
        <taxon>Prolixibacteraceae</taxon>
        <taxon>Maribellus</taxon>
    </lineage>
</organism>
<name>A0A399STF5_9BACT</name>
<protein>
    <submittedName>
        <fullName evidence="1">DUF3124 domain-containing protein</fullName>
    </submittedName>
</protein>
<evidence type="ECO:0000313" key="1">
    <source>
        <dbReference type="EMBL" id="RIJ47346.1"/>
    </source>
</evidence>
<dbReference type="AlphaFoldDB" id="A0A399STF5"/>
<dbReference type="EMBL" id="QWGR01000008">
    <property type="protein sequence ID" value="RIJ47346.1"/>
    <property type="molecule type" value="Genomic_DNA"/>
</dbReference>